<comment type="caution">
    <text evidence="3">The sequence shown here is derived from an EMBL/GenBank/DDBJ whole genome shotgun (WGS) entry which is preliminary data.</text>
</comment>
<dbReference type="EMBL" id="JBGBPQ010000030">
    <property type="protein sequence ID" value="KAL1496065.1"/>
    <property type="molecule type" value="Genomic_DNA"/>
</dbReference>
<keyword evidence="2" id="KW-1133">Transmembrane helix</keyword>
<accession>A0AB34ID05</accession>
<reference evidence="3 4" key="1">
    <citation type="journal article" date="2024" name="Science">
        <title>Giant polyketide synthase enzymes in the biosynthesis of giant marine polyether toxins.</title>
        <authorList>
            <person name="Fallon T.R."/>
            <person name="Shende V.V."/>
            <person name="Wierzbicki I.H."/>
            <person name="Pendleton A.L."/>
            <person name="Watervoot N.F."/>
            <person name="Auber R.P."/>
            <person name="Gonzalez D.J."/>
            <person name="Wisecaver J.H."/>
            <person name="Moore B.S."/>
        </authorList>
    </citation>
    <scope>NUCLEOTIDE SEQUENCE [LARGE SCALE GENOMIC DNA]</scope>
    <source>
        <strain evidence="3 4">12B1</strain>
    </source>
</reference>
<name>A0AB34ID05_PRYPA</name>
<keyword evidence="2" id="KW-0812">Transmembrane</keyword>
<dbReference type="AlphaFoldDB" id="A0AB34ID05"/>
<feature type="compositionally biased region" description="Low complexity" evidence="1">
    <location>
        <begin position="372"/>
        <end position="383"/>
    </location>
</feature>
<proteinExistence type="predicted"/>
<evidence type="ECO:0000256" key="2">
    <source>
        <dbReference type="SAM" id="Phobius"/>
    </source>
</evidence>
<evidence type="ECO:0000313" key="3">
    <source>
        <dbReference type="EMBL" id="KAL1496065.1"/>
    </source>
</evidence>
<protein>
    <submittedName>
        <fullName evidence="3">Uncharacterized protein</fullName>
    </submittedName>
</protein>
<keyword evidence="2" id="KW-0472">Membrane</keyword>
<feature type="region of interest" description="Disordered" evidence="1">
    <location>
        <begin position="349"/>
        <end position="383"/>
    </location>
</feature>
<evidence type="ECO:0000256" key="1">
    <source>
        <dbReference type="SAM" id="MobiDB-lite"/>
    </source>
</evidence>
<organism evidence="3 4">
    <name type="scientific">Prymnesium parvum</name>
    <name type="common">Toxic golden alga</name>
    <dbReference type="NCBI Taxonomy" id="97485"/>
    <lineage>
        <taxon>Eukaryota</taxon>
        <taxon>Haptista</taxon>
        <taxon>Haptophyta</taxon>
        <taxon>Prymnesiophyceae</taxon>
        <taxon>Prymnesiales</taxon>
        <taxon>Prymnesiaceae</taxon>
        <taxon>Prymnesium</taxon>
    </lineage>
</organism>
<gene>
    <name evidence="3" type="ORF">AB1Y20_014693</name>
</gene>
<evidence type="ECO:0000313" key="4">
    <source>
        <dbReference type="Proteomes" id="UP001515480"/>
    </source>
</evidence>
<feature type="transmembrane region" description="Helical" evidence="2">
    <location>
        <begin position="35"/>
        <end position="58"/>
    </location>
</feature>
<sequence>MLAADKQALQRELSQHILELQWKELQYLYQNAQHLGTTSAVLVGFSFASSGVIGVLAYTSENNIWWRFEWTATRHAAVAVEGFLGLTLALAMSFGVIALFTTTVTCMAGPGLALRGPEGSVERAVRLMERHNKEALRNVGRAIFAFTLHLVALGVRSCFTVSVVDGAAAIVIGGFTFRKLQHVGCSLADSFYVSEGEFVRGTFSQRAGEGEDSAGASDCKEESDQRRPAYVRWLSLWKLDELLVFPWQLSSEKQPVSARPDHQRQVRDLLLRMQGGVPVATRETTLDAIERMAALGALDNPPVSPHAAPPTTPSRELAHALAQRMGGAWSEAEAAGNGKTVTFCTEPTASLFRGGAPSSAGEEEEERGGALGASSSVVGPENC</sequence>
<dbReference type="Proteomes" id="UP001515480">
    <property type="component" value="Unassembled WGS sequence"/>
</dbReference>
<keyword evidence="4" id="KW-1185">Reference proteome</keyword>
<feature type="transmembrane region" description="Helical" evidence="2">
    <location>
        <begin position="78"/>
        <end position="100"/>
    </location>
</feature>